<evidence type="ECO:0000256" key="6">
    <source>
        <dbReference type="ARBA" id="ARBA00023163"/>
    </source>
</evidence>
<feature type="compositionally biased region" description="Basic and acidic residues" evidence="9">
    <location>
        <begin position="237"/>
        <end position="251"/>
    </location>
</feature>
<evidence type="ECO:0000256" key="7">
    <source>
        <dbReference type="ARBA" id="ARBA00023242"/>
    </source>
</evidence>
<dbReference type="InterPro" id="IPR009244">
    <property type="entry name" value="Mediatior_Med7"/>
</dbReference>
<dbReference type="InterPro" id="IPR037212">
    <property type="entry name" value="Med7/Med21-like"/>
</dbReference>
<dbReference type="OrthoDB" id="10253553at2759"/>
<accession>A0A0D6EQ83</accession>
<keyword evidence="5 8" id="KW-0010">Activator</keyword>
<dbReference type="SUPFAM" id="SSF140718">
    <property type="entry name" value="Mediator hinge subcomplex-like"/>
    <property type="match status" value="1"/>
</dbReference>
<dbReference type="PANTHER" id="PTHR21428">
    <property type="entry name" value="MEDIATOR OF RNA POLYMERASE II TRANSCRIPTION SUBUNIT 7"/>
    <property type="match status" value="1"/>
</dbReference>
<dbReference type="GO" id="GO:0070847">
    <property type="term" value="C:core mediator complex"/>
    <property type="evidence" value="ECO:0007669"/>
    <property type="project" value="TreeGrafter"/>
</dbReference>
<feature type="region of interest" description="Disordered" evidence="9">
    <location>
        <begin position="1"/>
        <end position="22"/>
    </location>
</feature>
<dbReference type="EMBL" id="CENE01000017">
    <property type="protein sequence ID" value="CEQ41740.1"/>
    <property type="molecule type" value="Genomic_DNA"/>
</dbReference>
<evidence type="ECO:0000256" key="5">
    <source>
        <dbReference type="ARBA" id="ARBA00023159"/>
    </source>
</evidence>
<dbReference type="InterPro" id="IPR044888">
    <property type="entry name" value="Mediatior_Med7_sf"/>
</dbReference>
<sequence>MSSSPSTDSPAPQAAPADEFDTSFFPAPSPFFARYTSHNLSLPPDALISDVPGEPAPFLAKELEPPNVDWIVQEGSYSVFGETWPVEEKLPTLEEMGVQEMFDRNADRKQSLQTLLRAVLLTYTQLLDSLLIPPPSLAHPRPTLPDGSAPPSEPGRLTEHVRLIAINMHHLVNELRPVQARETLKTMMQAQIDRRRAKTAAIKRKCAEITSVLSTMHSDILAASSAAAPTPSPASPSHDRASPAQTEDKSTTIRGKLQALIDSLE</sequence>
<feature type="region of interest" description="Disordered" evidence="9">
    <location>
        <begin position="224"/>
        <end position="253"/>
    </location>
</feature>
<keyword evidence="4 8" id="KW-0805">Transcription regulation</keyword>
<comment type="subunit">
    <text evidence="8">Component of the Mediator complex.</text>
</comment>
<dbReference type="Gene3D" id="6.10.140.200">
    <property type="match status" value="1"/>
</dbReference>
<reference evidence="11" key="1">
    <citation type="submission" date="2015-02" db="EMBL/GenBank/DDBJ databases">
        <authorList>
            <person name="Gon?alves P."/>
        </authorList>
    </citation>
    <scope>NUCLEOTIDE SEQUENCE [LARGE SCALE GENOMIC DNA]</scope>
</reference>
<dbReference type="PANTHER" id="PTHR21428:SF11">
    <property type="entry name" value="MEDIATOR OF RNA POLYMERASE II TRANSCRIPTION SUBUNIT 7"/>
    <property type="match status" value="1"/>
</dbReference>
<dbReference type="GO" id="GO:0003712">
    <property type="term" value="F:transcription coregulator activity"/>
    <property type="evidence" value="ECO:0007669"/>
    <property type="project" value="InterPro"/>
</dbReference>
<dbReference type="Pfam" id="PF05983">
    <property type="entry name" value="Med7"/>
    <property type="match status" value="1"/>
</dbReference>
<protein>
    <recommendedName>
        <fullName evidence="3 8">Mediator of RNA polymerase II transcription subunit 7</fullName>
    </recommendedName>
</protein>
<keyword evidence="6 8" id="KW-0804">Transcription</keyword>
<evidence type="ECO:0000256" key="4">
    <source>
        <dbReference type="ARBA" id="ARBA00023015"/>
    </source>
</evidence>
<keyword evidence="11" id="KW-1185">Reference proteome</keyword>
<proteinExistence type="inferred from homology"/>
<keyword evidence="7 8" id="KW-0539">Nucleus</keyword>
<organism evidence="10 11">
    <name type="scientific">Sporidiobolus salmonicolor</name>
    <name type="common">Yeast-like fungus</name>
    <name type="synonym">Sporobolomyces salmonicolor</name>
    <dbReference type="NCBI Taxonomy" id="5005"/>
    <lineage>
        <taxon>Eukaryota</taxon>
        <taxon>Fungi</taxon>
        <taxon>Dikarya</taxon>
        <taxon>Basidiomycota</taxon>
        <taxon>Pucciniomycotina</taxon>
        <taxon>Microbotryomycetes</taxon>
        <taxon>Sporidiobolales</taxon>
        <taxon>Sporidiobolaceae</taxon>
        <taxon>Sporobolomyces</taxon>
    </lineage>
</organism>
<feature type="compositionally biased region" description="Polar residues" evidence="9">
    <location>
        <begin position="1"/>
        <end position="10"/>
    </location>
</feature>
<evidence type="ECO:0000313" key="11">
    <source>
        <dbReference type="Proteomes" id="UP000243876"/>
    </source>
</evidence>
<evidence type="ECO:0000313" key="10">
    <source>
        <dbReference type="EMBL" id="CEQ41740.1"/>
    </source>
</evidence>
<evidence type="ECO:0000256" key="3">
    <source>
        <dbReference type="ARBA" id="ARBA00020631"/>
    </source>
</evidence>
<name>A0A0D6EQ83_SPOSA</name>
<dbReference type="GO" id="GO:0006357">
    <property type="term" value="P:regulation of transcription by RNA polymerase II"/>
    <property type="evidence" value="ECO:0007669"/>
    <property type="project" value="InterPro"/>
</dbReference>
<dbReference type="AlphaFoldDB" id="A0A0D6EQ83"/>
<evidence type="ECO:0000256" key="8">
    <source>
        <dbReference type="RuleBase" id="RU364060"/>
    </source>
</evidence>
<evidence type="ECO:0000256" key="9">
    <source>
        <dbReference type="SAM" id="MobiDB-lite"/>
    </source>
</evidence>
<comment type="function">
    <text evidence="8">Component of the Mediator complex, a coactivator involved in the regulated transcription of nearly all RNA polymerase II-dependent genes. Mediator functions as a bridge to convey information from gene-specific regulatory proteins to the basal RNA polymerase II transcription machinery.</text>
</comment>
<evidence type="ECO:0000256" key="1">
    <source>
        <dbReference type="ARBA" id="ARBA00004123"/>
    </source>
</evidence>
<gene>
    <name evidence="10" type="primary">SPOSA6832_03492</name>
</gene>
<dbReference type="Proteomes" id="UP000243876">
    <property type="component" value="Unassembled WGS sequence"/>
</dbReference>
<comment type="similarity">
    <text evidence="2 8">Belongs to the Mediator complex subunit 7 family.</text>
</comment>
<comment type="subcellular location">
    <subcellularLocation>
        <location evidence="1 8">Nucleus</location>
    </subcellularLocation>
</comment>
<evidence type="ECO:0000256" key="2">
    <source>
        <dbReference type="ARBA" id="ARBA00009994"/>
    </source>
</evidence>
<dbReference type="GO" id="GO:0016592">
    <property type="term" value="C:mediator complex"/>
    <property type="evidence" value="ECO:0007669"/>
    <property type="project" value="InterPro"/>
</dbReference>